<dbReference type="InParanoid" id="S8EBJ1"/>
<keyword evidence="3" id="KW-1185">Reference proteome</keyword>
<dbReference type="Proteomes" id="UP000015241">
    <property type="component" value="Unassembled WGS sequence"/>
</dbReference>
<dbReference type="EMBL" id="KE504136">
    <property type="protein sequence ID" value="EPT02302.1"/>
    <property type="molecule type" value="Genomic_DNA"/>
</dbReference>
<protein>
    <submittedName>
        <fullName evidence="2">Uncharacterized protein</fullName>
    </submittedName>
</protein>
<feature type="region of interest" description="Disordered" evidence="1">
    <location>
        <begin position="42"/>
        <end position="80"/>
    </location>
</feature>
<proteinExistence type="predicted"/>
<name>S8EBJ1_FOMSC</name>
<evidence type="ECO:0000256" key="1">
    <source>
        <dbReference type="SAM" id="MobiDB-lite"/>
    </source>
</evidence>
<accession>S8EBJ1</accession>
<evidence type="ECO:0000313" key="2">
    <source>
        <dbReference type="EMBL" id="EPT02302.1"/>
    </source>
</evidence>
<dbReference type="AlphaFoldDB" id="S8EBJ1"/>
<gene>
    <name evidence="2" type="ORF">FOMPIDRAFT_1022921</name>
</gene>
<dbReference type="HOGENOM" id="CLU_1835222_0_0_1"/>
<reference evidence="2 3" key="1">
    <citation type="journal article" date="2012" name="Science">
        <title>The Paleozoic origin of enzymatic lignin decomposition reconstructed from 31 fungal genomes.</title>
        <authorList>
            <person name="Floudas D."/>
            <person name="Binder M."/>
            <person name="Riley R."/>
            <person name="Barry K."/>
            <person name="Blanchette R.A."/>
            <person name="Henrissat B."/>
            <person name="Martinez A.T."/>
            <person name="Otillar R."/>
            <person name="Spatafora J.W."/>
            <person name="Yadav J.S."/>
            <person name="Aerts A."/>
            <person name="Benoit I."/>
            <person name="Boyd A."/>
            <person name="Carlson A."/>
            <person name="Copeland A."/>
            <person name="Coutinho P.M."/>
            <person name="de Vries R.P."/>
            <person name="Ferreira P."/>
            <person name="Findley K."/>
            <person name="Foster B."/>
            <person name="Gaskell J."/>
            <person name="Glotzer D."/>
            <person name="Gorecki P."/>
            <person name="Heitman J."/>
            <person name="Hesse C."/>
            <person name="Hori C."/>
            <person name="Igarashi K."/>
            <person name="Jurgens J.A."/>
            <person name="Kallen N."/>
            <person name="Kersten P."/>
            <person name="Kohler A."/>
            <person name="Kuees U."/>
            <person name="Kumar T.K.A."/>
            <person name="Kuo A."/>
            <person name="LaButti K."/>
            <person name="Larrondo L.F."/>
            <person name="Lindquist E."/>
            <person name="Ling A."/>
            <person name="Lombard V."/>
            <person name="Lucas S."/>
            <person name="Lundell T."/>
            <person name="Martin R."/>
            <person name="McLaughlin D.J."/>
            <person name="Morgenstern I."/>
            <person name="Morin E."/>
            <person name="Murat C."/>
            <person name="Nagy L.G."/>
            <person name="Nolan M."/>
            <person name="Ohm R.A."/>
            <person name="Patyshakuliyeva A."/>
            <person name="Rokas A."/>
            <person name="Ruiz-Duenas F.J."/>
            <person name="Sabat G."/>
            <person name="Salamov A."/>
            <person name="Samejima M."/>
            <person name="Schmutz J."/>
            <person name="Slot J.C."/>
            <person name="St John F."/>
            <person name="Stenlid J."/>
            <person name="Sun H."/>
            <person name="Sun S."/>
            <person name="Syed K."/>
            <person name="Tsang A."/>
            <person name="Wiebenga A."/>
            <person name="Young D."/>
            <person name="Pisabarro A."/>
            <person name="Eastwood D.C."/>
            <person name="Martin F."/>
            <person name="Cullen D."/>
            <person name="Grigoriev I.V."/>
            <person name="Hibbett D.S."/>
        </authorList>
    </citation>
    <scope>NUCLEOTIDE SEQUENCE</scope>
    <source>
        <strain evidence="3">FP-58527</strain>
    </source>
</reference>
<sequence length="140" mass="15563">MGFVAAGLLGFYYAQFAVQGKRSPSTTKNLADIPTWQLRHAQQQPGLVPELPKGVDDNYTRFTPDFEPKPGESLPLPGRDIKARPVVSAVLSFLHGKGSADNDNHPRRVPQPAMTKRQEGHMYTKNSDYVTGFKPTRKID</sequence>
<feature type="compositionally biased region" description="Basic and acidic residues" evidence="1">
    <location>
        <begin position="53"/>
        <end position="70"/>
    </location>
</feature>
<feature type="region of interest" description="Disordered" evidence="1">
    <location>
        <begin position="96"/>
        <end position="140"/>
    </location>
</feature>
<evidence type="ECO:0000313" key="3">
    <source>
        <dbReference type="Proteomes" id="UP000015241"/>
    </source>
</evidence>
<organism evidence="2 3">
    <name type="scientific">Fomitopsis schrenkii</name>
    <name type="common">Brown rot fungus</name>
    <dbReference type="NCBI Taxonomy" id="2126942"/>
    <lineage>
        <taxon>Eukaryota</taxon>
        <taxon>Fungi</taxon>
        <taxon>Dikarya</taxon>
        <taxon>Basidiomycota</taxon>
        <taxon>Agaricomycotina</taxon>
        <taxon>Agaricomycetes</taxon>
        <taxon>Polyporales</taxon>
        <taxon>Fomitopsis</taxon>
    </lineage>
</organism>
<dbReference type="OrthoDB" id="2747445at2759"/>